<comment type="caution">
    <text evidence="2">The sequence shown here is derived from an EMBL/GenBank/DDBJ whole genome shotgun (WGS) entry which is preliminary data.</text>
</comment>
<feature type="domain" description="ANTAR" evidence="1">
    <location>
        <begin position="162"/>
        <end position="223"/>
    </location>
</feature>
<keyword evidence="3" id="KW-1185">Reference proteome</keyword>
<dbReference type="Proteomes" id="UP000252479">
    <property type="component" value="Unassembled WGS sequence"/>
</dbReference>
<dbReference type="Pfam" id="PF03861">
    <property type="entry name" value="ANTAR"/>
    <property type="match status" value="1"/>
</dbReference>
<gene>
    <name evidence="2" type="ORF">CIK83_13035</name>
</gene>
<dbReference type="InterPro" id="IPR005561">
    <property type="entry name" value="ANTAR"/>
</dbReference>
<evidence type="ECO:0000313" key="2">
    <source>
        <dbReference type="EMBL" id="RCS70358.1"/>
    </source>
</evidence>
<dbReference type="Gene3D" id="1.10.10.10">
    <property type="entry name" value="Winged helix-like DNA-binding domain superfamily/Winged helix DNA-binding domain"/>
    <property type="match status" value="1"/>
</dbReference>
<name>A0A368LI34_9VIBR</name>
<dbReference type="PIRSF" id="PIRSF036382">
    <property type="entry name" value="RR_antiterm"/>
    <property type="match status" value="1"/>
</dbReference>
<accession>A0A368LI34</accession>
<dbReference type="GO" id="GO:0003723">
    <property type="term" value="F:RNA binding"/>
    <property type="evidence" value="ECO:0007669"/>
    <property type="project" value="InterPro"/>
</dbReference>
<dbReference type="OrthoDB" id="9782798at2"/>
<organism evidence="2 3">
    <name type="scientific">Vibrio casei</name>
    <dbReference type="NCBI Taxonomy" id="673372"/>
    <lineage>
        <taxon>Bacteria</taxon>
        <taxon>Pseudomonadati</taxon>
        <taxon>Pseudomonadota</taxon>
        <taxon>Gammaproteobacteria</taxon>
        <taxon>Vibrionales</taxon>
        <taxon>Vibrionaceae</taxon>
        <taxon>Vibrio</taxon>
    </lineage>
</organism>
<evidence type="ECO:0000313" key="3">
    <source>
        <dbReference type="Proteomes" id="UP000252479"/>
    </source>
</evidence>
<dbReference type="EMBL" id="QPGL01000002">
    <property type="protein sequence ID" value="RCS70358.1"/>
    <property type="molecule type" value="Genomic_DNA"/>
</dbReference>
<sequence length="231" mass="26343">MLFLQGCKPMTQSLERAKNSFKISQSAKLNQSVKIDKSVKSSRQIPLIVCCDNIEKQVLLCAQLAQDFDDITACSLHKLPKLLHQQPDSSVVLSWRKPCADLVWAIDFIEQKQNSLLVLTQELNMDDTTRLPDSLGYALLPFKPDIPLKGWVEYAQQLRRRSQALDQTIVQLNQKLEDRKWVDQAKGLLMKMHNLDEQQAYQALRNSAMKNSQTMGQVAKNVISTFENLSI</sequence>
<dbReference type="PROSITE" id="PS50921">
    <property type="entry name" value="ANTAR"/>
    <property type="match status" value="1"/>
</dbReference>
<dbReference type="SUPFAM" id="SSF52172">
    <property type="entry name" value="CheY-like"/>
    <property type="match status" value="1"/>
</dbReference>
<proteinExistence type="predicted"/>
<dbReference type="InterPro" id="IPR008327">
    <property type="entry name" value="Sig_transdc_resp-reg_antiterm"/>
</dbReference>
<protein>
    <submittedName>
        <fullName evidence="2">ANTAR domain-containing protein</fullName>
    </submittedName>
</protein>
<evidence type="ECO:0000259" key="1">
    <source>
        <dbReference type="PROSITE" id="PS50921"/>
    </source>
</evidence>
<reference evidence="2 3" key="1">
    <citation type="journal article" date="2017" name="Elife">
        <title>Extensive horizontal gene transfer in cheese-associated bacteria.</title>
        <authorList>
            <person name="Bonham K.S."/>
            <person name="Wolfe B.E."/>
            <person name="Dutton R.J."/>
        </authorList>
    </citation>
    <scope>NUCLEOTIDE SEQUENCE [LARGE SCALE GENOMIC DNA]</scope>
    <source>
        <strain evidence="2 3">JB196</strain>
    </source>
</reference>
<dbReference type="InterPro" id="IPR011006">
    <property type="entry name" value="CheY-like_superfamily"/>
</dbReference>
<dbReference type="InterPro" id="IPR036388">
    <property type="entry name" value="WH-like_DNA-bd_sf"/>
</dbReference>
<dbReference type="AlphaFoldDB" id="A0A368LI34"/>
<dbReference type="SMART" id="SM01012">
    <property type="entry name" value="ANTAR"/>
    <property type="match status" value="1"/>
</dbReference>